<feature type="region of interest" description="Disordered" evidence="1">
    <location>
        <begin position="113"/>
        <end position="132"/>
    </location>
</feature>
<dbReference type="OrthoDB" id="10479023at2759"/>
<comment type="caution">
    <text evidence="2">The sequence shown here is derived from an EMBL/GenBank/DDBJ whole genome shotgun (WGS) entry which is preliminary data.</text>
</comment>
<evidence type="ECO:0000313" key="2">
    <source>
        <dbReference type="EMBL" id="PRW58722.1"/>
    </source>
</evidence>
<name>A0A2P6TXD6_CHLSO</name>
<keyword evidence="3" id="KW-1185">Reference proteome</keyword>
<dbReference type="AlphaFoldDB" id="A0A2P6TXD6"/>
<dbReference type="Proteomes" id="UP000239899">
    <property type="component" value="Unassembled WGS sequence"/>
</dbReference>
<reference evidence="2 3" key="1">
    <citation type="journal article" date="2018" name="Plant J.">
        <title>Genome sequences of Chlorella sorokiniana UTEX 1602 and Micractinium conductrix SAG 241.80: implications to maltose excretion by a green alga.</title>
        <authorList>
            <person name="Arriola M.B."/>
            <person name="Velmurugan N."/>
            <person name="Zhang Y."/>
            <person name="Plunkett M.H."/>
            <person name="Hondzo H."/>
            <person name="Barney B.M."/>
        </authorList>
    </citation>
    <scope>NUCLEOTIDE SEQUENCE [LARGE SCALE GENOMIC DNA]</scope>
    <source>
        <strain evidence="3">UTEX 1602</strain>
    </source>
</reference>
<evidence type="ECO:0000313" key="3">
    <source>
        <dbReference type="Proteomes" id="UP000239899"/>
    </source>
</evidence>
<organism evidence="2 3">
    <name type="scientific">Chlorella sorokiniana</name>
    <name type="common">Freshwater green alga</name>
    <dbReference type="NCBI Taxonomy" id="3076"/>
    <lineage>
        <taxon>Eukaryota</taxon>
        <taxon>Viridiplantae</taxon>
        <taxon>Chlorophyta</taxon>
        <taxon>core chlorophytes</taxon>
        <taxon>Trebouxiophyceae</taxon>
        <taxon>Chlorellales</taxon>
        <taxon>Chlorellaceae</taxon>
        <taxon>Chlorella clade</taxon>
        <taxon>Chlorella</taxon>
    </lineage>
</organism>
<dbReference type="EMBL" id="LHPG02000005">
    <property type="protein sequence ID" value="PRW58722.1"/>
    <property type="molecule type" value="Genomic_DNA"/>
</dbReference>
<accession>A0A2P6TXD6</accession>
<proteinExistence type="predicted"/>
<evidence type="ECO:0000256" key="1">
    <source>
        <dbReference type="SAM" id="MobiDB-lite"/>
    </source>
</evidence>
<protein>
    <submittedName>
        <fullName evidence="2">tRNA (N(6)-L-threonylcarbamoyladenosine(37)-C(2))-methylthiotran sferase</fullName>
    </submittedName>
</protein>
<sequence>MKAGSGTVCTPAVFDAICQAIGFDKAWDEDIGGEPAAITNATTQEAVRSLTGEYCLRAGVYSQTIPDDLASLPGEPCQKVDSITCIRNRQTIVDALQGAIPFERVPPAAEPVLPPEPKVVPAEGTAGRKLRL</sequence>
<gene>
    <name evidence="2" type="ORF">C2E21_3135</name>
</gene>